<evidence type="ECO:0000256" key="4">
    <source>
        <dbReference type="ARBA" id="ARBA00022692"/>
    </source>
</evidence>
<dbReference type="Pfam" id="PF00528">
    <property type="entry name" value="BPD_transp_1"/>
    <property type="match status" value="1"/>
</dbReference>
<feature type="transmembrane region" description="Helical" evidence="7">
    <location>
        <begin position="246"/>
        <end position="264"/>
    </location>
</feature>
<keyword evidence="4 7" id="KW-0812">Transmembrane</keyword>
<dbReference type="InterPro" id="IPR000515">
    <property type="entry name" value="MetI-like"/>
</dbReference>
<feature type="transmembrane region" description="Helical" evidence="7">
    <location>
        <begin position="12"/>
        <end position="30"/>
    </location>
</feature>
<evidence type="ECO:0000313" key="9">
    <source>
        <dbReference type="EMBL" id="MFC7394525.1"/>
    </source>
</evidence>
<protein>
    <submittedName>
        <fullName evidence="9">Carbohydrate ABC transporter permease</fullName>
    </submittedName>
</protein>
<comment type="similarity">
    <text evidence="7">Belongs to the binding-protein-dependent transport system permease family.</text>
</comment>
<evidence type="ECO:0000256" key="1">
    <source>
        <dbReference type="ARBA" id="ARBA00004651"/>
    </source>
</evidence>
<evidence type="ECO:0000256" key="3">
    <source>
        <dbReference type="ARBA" id="ARBA00022475"/>
    </source>
</evidence>
<feature type="domain" description="ABC transmembrane type-1" evidence="8">
    <location>
        <begin position="75"/>
        <end position="264"/>
    </location>
</feature>
<keyword evidence="5 7" id="KW-1133">Transmembrane helix</keyword>
<keyword evidence="3" id="KW-1003">Cell membrane</keyword>
<keyword evidence="10" id="KW-1185">Reference proteome</keyword>
<evidence type="ECO:0000259" key="8">
    <source>
        <dbReference type="PROSITE" id="PS50928"/>
    </source>
</evidence>
<feature type="transmembrane region" description="Helical" evidence="7">
    <location>
        <begin position="185"/>
        <end position="208"/>
    </location>
</feature>
<accession>A0ABW2Q0Q2</accession>
<feature type="transmembrane region" description="Helical" evidence="7">
    <location>
        <begin position="74"/>
        <end position="98"/>
    </location>
</feature>
<feature type="transmembrane region" description="Helical" evidence="7">
    <location>
        <begin position="110"/>
        <end position="134"/>
    </location>
</feature>
<comment type="subcellular location">
    <subcellularLocation>
        <location evidence="1 7">Cell membrane</location>
        <topology evidence="1 7">Multi-pass membrane protein</topology>
    </subcellularLocation>
</comment>
<sequence length="279" mass="32207">MKKSTVRILHYIILCLIALIMLLPMIWMTLSSLRSQDEIFKFSHLSWHLFFPVHWTLQNYIDIFLDKENPFFKYLINTFFVSLTVTVIGVFVNSMTAFAFAKMNVPYKRLLFILFLSTLAIPYEVIMIPQFLIIKNLHWINSFKALIIPQIVWAFGIFLLYQFFKEIPKDIIESAKMDGASWFRIYITIIIPLAIPALLTLAIITFVAQWDSFLWPLIVINDDTKQVINIGISSYSSLEGISWGEIFAASTISSLPIVIAFLFLQKHYVKGVMNSGVKG</sequence>
<dbReference type="Gene3D" id="1.10.3720.10">
    <property type="entry name" value="MetI-like"/>
    <property type="match status" value="1"/>
</dbReference>
<gene>
    <name evidence="9" type="ORF">ACFQRG_16330</name>
</gene>
<dbReference type="PANTHER" id="PTHR43744:SF12">
    <property type="entry name" value="ABC TRANSPORTER PERMEASE PROTEIN MG189-RELATED"/>
    <property type="match status" value="1"/>
</dbReference>
<dbReference type="SUPFAM" id="SSF161098">
    <property type="entry name" value="MetI-like"/>
    <property type="match status" value="1"/>
</dbReference>
<name>A0ABW2Q0Q2_9BACL</name>
<dbReference type="Proteomes" id="UP001596505">
    <property type="component" value="Unassembled WGS sequence"/>
</dbReference>
<keyword evidence="6 7" id="KW-0472">Membrane</keyword>
<keyword evidence="2 7" id="KW-0813">Transport</keyword>
<dbReference type="InterPro" id="IPR035906">
    <property type="entry name" value="MetI-like_sf"/>
</dbReference>
<proteinExistence type="inferred from homology"/>
<dbReference type="EMBL" id="JBHTCO010000020">
    <property type="protein sequence ID" value="MFC7394525.1"/>
    <property type="molecule type" value="Genomic_DNA"/>
</dbReference>
<feature type="transmembrane region" description="Helical" evidence="7">
    <location>
        <begin position="146"/>
        <end position="164"/>
    </location>
</feature>
<evidence type="ECO:0000256" key="2">
    <source>
        <dbReference type="ARBA" id="ARBA00022448"/>
    </source>
</evidence>
<evidence type="ECO:0000256" key="5">
    <source>
        <dbReference type="ARBA" id="ARBA00022989"/>
    </source>
</evidence>
<evidence type="ECO:0000256" key="7">
    <source>
        <dbReference type="RuleBase" id="RU363032"/>
    </source>
</evidence>
<organism evidence="9 10">
    <name type="scientific">Scopulibacillus cellulosilyticus</name>
    <dbReference type="NCBI Taxonomy" id="2665665"/>
    <lineage>
        <taxon>Bacteria</taxon>
        <taxon>Bacillati</taxon>
        <taxon>Bacillota</taxon>
        <taxon>Bacilli</taxon>
        <taxon>Bacillales</taxon>
        <taxon>Sporolactobacillaceae</taxon>
        <taxon>Scopulibacillus</taxon>
    </lineage>
</organism>
<evidence type="ECO:0000256" key="6">
    <source>
        <dbReference type="ARBA" id="ARBA00023136"/>
    </source>
</evidence>
<dbReference type="CDD" id="cd06261">
    <property type="entry name" value="TM_PBP2"/>
    <property type="match status" value="1"/>
</dbReference>
<reference evidence="10" key="1">
    <citation type="journal article" date="2019" name="Int. J. Syst. Evol. Microbiol.">
        <title>The Global Catalogue of Microorganisms (GCM) 10K type strain sequencing project: providing services to taxonomists for standard genome sequencing and annotation.</title>
        <authorList>
            <consortium name="The Broad Institute Genomics Platform"/>
            <consortium name="The Broad Institute Genome Sequencing Center for Infectious Disease"/>
            <person name="Wu L."/>
            <person name="Ma J."/>
        </authorList>
    </citation>
    <scope>NUCLEOTIDE SEQUENCE [LARGE SCALE GENOMIC DNA]</scope>
    <source>
        <strain evidence="10">CGMCC 1.16305</strain>
    </source>
</reference>
<dbReference type="PANTHER" id="PTHR43744">
    <property type="entry name" value="ABC TRANSPORTER PERMEASE PROTEIN MG189-RELATED-RELATED"/>
    <property type="match status" value="1"/>
</dbReference>
<dbReference type="PROSITE" id="PS50928">
    <property type="entry name" value="ABC_TM1"/>
    <property type="match status" value="1"/>
</dbReference>
<comment type="caution">
    <text evidence="9">The sequence shown here is derived from an EMBL/GenBank/DDBJ whole genome shotgun (WGS) entry which is preliminary data.</text>
</comment>
<evidence type="ECO:0000313" key="10">
    <source>
        <dbReference type="Proteomes" id="UP001596505"/>
    </source>
</evidence>
<dbReference type="RefSeq" id="WP_380967968.1">
    <property type="nucleotide sequence ID" value="NZ_JBHTCO010000020.1"/>
</dbReference>